<dbReference type="Gene3D" id="3.40.50.620">
    <property type="entry name" value="HUPs"/>
    <property type="match status" value="1"/>
</dbReference>
<feature type="domain" description="Methionyl-tRNA synthetase anticodon-binding" evidence="14">
    <location>
        <begin position="418"/>
        <end position="571"/>
    </location>
</feature>
<dbReference type="PANTHER" id="PTHR45765">
    <property type="entry name" value="METHIONINE--TRNA LIGASE"/>
    <property type="match status" value="1"/>
</dbReference>
<dbReference type="InterPro" id="IPR033911">
    <property type="entry name" value="MetRS_core"/>
</dbReference>
<comment type="caution">
    <text evidence="15">The sequence shown here is derived from an EMBL/GenBank/DDBJ whole genome shotgun (WGS) entry which is preliminary data.</text>
</comment>
<feature type="short sequence motif" description="'KMSKS' region" evidence="12">
    <location>
        <begin position="343"/>
        <end position="347"/>
    </location>
</feature>
<dbReference type="GO" id="GO:0006431">
    <property type="term" value="P:methionyl-tRNA aminoacylation"/>
    <property type="evidence" value="ECO:0007669"/>
    <property type="project" value="UniProtKB-UniRule"/>
</dbReference>
<keyword evidence="16" id="KW-1185">Reference proteome</keyword>
<dbReference type="InterPro" id="IPR015413">
    <property type="entry name" value="Methionyl/Leucyl_tRNA_Synth"/>
</dbReference>
<comment type="subunit">
    <text evidence="12">Monomer.</text>
</comment>
<dbReference type="PRINTS" id="PR01041">
    <property type="entry name" value="TRNASYNTHMET"/>
</dbReference>
<dbReference type="EC" id="6.1.1.10" evidence="12"/>
<reference evidence="15 16" key="1">
    <citation type="submission" date="2020-03" db="EMBL/GenBank/DDBJ databases">
        <title>Genomic Encyclopedia of Type Strains, Phase IV (KMG-IV): sequencing the most valuable type-strain genomes for metagenomic binning, comparative biology and taxonomic classification.</title>
        <authorList>
            <person name="Goeker M."/>
        </authorList>
    </citation>
    <scope>NUCLEOTIDE SEQUENCE [LARGE SCALE GENOMIC DNA]</scope>
    <source>
        <strain evidence="15 16">DSM 19867</strain>
    </source>
</reference>
<dbReference type="AlphaFoldDB" id="A0A846N3A1"/>
<evidence type="ECO:0000256" key="8">
    <source>
        <dbReference type="ARBA" id="ARBA00022840"/>
    </source>
</evidence>
<keyword evidence="8 12" id="KW-0067">ATP-binding</keyword>
<dbReference type="Gene3D" id="1.10.730.10">
    <property type="entry name" value="Isoleucyl-tRNA Synthetase, Domain 1"/>
    <property type="match status" value="1"/>
</dbReference>
<accession>A0A846N3A1</accession>
<feature type="binding site" evidence="12">
    <location>
        <position position="159"/>
    </location>
    <ligand>
        <name>Zn(2+)</name>
        <dbReference type="ChEBI" id="CHEBI:29105"/>
    </ligand>
</feature>
<dbReference type="Pfam" id="PF19303">
    <property type="entry name" value="Anticodon_3"/>
    <property type="match status" value="1"/>
</dbReference>
<dbReference type="GO" id="GO:0046872">
    <property type="term" value="F:metal ion binding"/>
    <property type="evidence" value="ECO:0007669"/>
    <property type="project" value="UniProtKB-KW"/>
</dbReference>
<organism evidence="15 16">
    <name type="scientific">Rhizomicrobium palustre</name>
    <dbReference type="NCBI Taxonomy" id="189966"/>
    <lineage>
        <taxon>Bacteria</taxon>
        <taxon>Pseudomonadati</taxon>
        <taxon>Pseudomonadota</taxon>
        <taxon>Alphaproteobacteria</taxon>
        <taxon>Micropepsales</taxon>
        <taxon>Micropepsaceae</taxon>
        <taxon>Rhizomicrobium</taxon>
    </lineage>
</organism>
<dbReference type="InterPro" id="IPR014758">
    <property type="entry name" value="Met-tRNA_synth"/>
</dbReference>
<dbReference type="InterPro" id="IPR014729">
    <property type="entry name" value="Rossmann-like_a/b/a_fold"/>
</dbReference>
<evidence type="ECO:0000256" key="7">
    <source>
        <dbReference type="ARBA" id="ARBA00022833"/>
    </source>
</evidence>
<dbReference type="GO" id="GO:0005829">
    <property type="term" value="C:cytosol"/>
    <property type="evidence" value="ECO:0007669"/>
    <property type="project" value="TreeGrafter"/>
</dbReference>
<comment type="similarity">
    <text evidence="3 12">Belongs to the class-I aminoacyl-tRNA synthetase family. MetG type 1 subfamily.</text>
</comment>
<comment type="catalytic activity">
    <reaction evidence="11 12">
        <text>tRNA(Met) + L-methionine + ATP = L-methionyl-tRNA(Met) + AMP + diphosphate</text>
        <dbReference type="Rhea" id="RHEA:13481"/>
        <dbReference type="Rhea" id="RHEA-COMP:9667"/>
        <dbReference type="Rhea" id="RHEA-COMP:9698"/>
        <dbReference type="ChEBI" id="CHEBI:30616"/>
        <dbReference type="ChEBI" id="CHEBI:33019"/>
        <dbReference type="ChEBI" id="CHEBI:57844"/>
        <dbReference type="ChEBI" id="CHEBI:78442"/>
        <dbReference type="ChEBI" id="CHEBI:78530"/>
        <dbReference type="ChEBI" id="CHEBI:456215"/>
        <dbReference type="EC" id="6.1.1.10"/>
    </reaction>
</comment>
<evidence type="ECO:0000256" key="1">
    <source>
        <dbReference type="ARBA" id="ARBA00003314"/>
    </source>
</evidence>
<dbReference type="FunFam" id="2.20.28.20:FF:000001">
    <property type="entry name" value="Methionine--tRNA ligase"/>
    <property type="match status" value="1"/>
</dbReference>
<dbReference type="HAMAP" id="MF_00098">
    <property type="entry name" value="Met_tRNA_synth_type1"/>
    <property type="match status" value="1"/>
</dbReference>
<dbReference type="CDD" id="cd00814">
    <property type="entry name" value="MetRS_core"/>
    <property type="match status" value="1"/>
</dbReference>
<comment type="subcellular location">
    <subcellularLocation>
        <location evidence="2 12">Cytoplasm</location>
    </subcellularLocation>
</comment>
<gene>
    <name evidence="12" type="primary">metG</name>
    <name evidence="15" type="ORF">FHS83_003069</name>
</gene>
<evidence type="ECO:0000313" key="16">
    <source>
        <dbReference type="Proteomes" id="UP000570514"/>
    </source>
</evidence>
<feature type="domain" description="Methionyl/Leucyl tRNA synthetase" evidence="13">
    <location>
        <begin position="4"/>
        <end position="406"/>
    </location>
</feature>
<evidence type="ECO:0000256" key="11">
    <source>
        <dbReference type="ARBA" id="ARBA00047364"/>
    </source>
</evidence>
<dbReference type="EMBL" id="JAASRM010000001">
    <property type="protein sequence ID" value="NIK89751.1"/>
    <property type="molecule type" value="Genomic_DNA"/>
</dbReference>
<evidence type="ECO:0000313" key="15">
    <source>
        <dbReference type="EMBL" id="NIK89751.1"/>
    </source>
</evidence>
<dbReference type="GO" id="GO:0004825">
    <property type="term" value="F:methionine-tRNA ligase activity"/>
    <property type="evidence" value="ECO:0007669"/>
    <property type="project" value="UniProtKB-UniRule"/>
</dbReference>
<dbReference type="Gene3D" id="2.20.28.20">
    <property type="entry name" value="Methionyl-tRNA synthetase, Zn-domain"/>
    <property type="match status" value="1"/>
</dbReference>
<protein>
    <recommendedName>
        <fullName evidence="12">Methionine--tRNA ligase</fullName>
        <ecNumber evidence="12">6.1.1.10</ecNumber>
    </recommendedName>
    <alternativeName>
        <fullName evidence="12">Methionyl-tRNA synthetase</fullName>
        <shortName evidence="12">MetRS</shortName>
    </alternativeName>
</protein>
<evidence type="ECO:0000256" key="2">
    <source>
        <dbReference type="ARBA" id="ARBA00004496"/>
    </source>
</evidence>
<feature type="binding site" evidence="12">
    <location>
        <position position="156"/>
    </location>
    <ligand>
        <name>Zn(2+)</name>
        <dbReference type="ChEBI" id="CHEBI:29105"/>
    </ligand>
</feature>
<dbReference type="SUPFAM" id="SSF52374">
    <property type="entry name" value="Nucleotidylyl transferase"/>
    <property type="match status" value="1"/>
</dbReference>
<feature type="binding site" evidence="12">
    <location>
        <position position="143"/>
    </location>
    <ligand>
        <name>Zn(2+)</name>
        <dbReference type="ChEBI" id="CHEBI:29105"/>
    </ligand>
</feature>
<comment type="cofactor">
    <cofactor evidence="12">
        <name>Zn(2+)</name>
        <dbReference type="ChEBI" id="CHEBI:29105"/>
    </cofactor>
    <text evidence="12">Binds 1 zinc ion per subunit.</text>
</comment>
<name>A0A846N3A1_9PROT</name>
<evidence type="ECO:0000256" key="9">
    <source>
        <dbReference type="ARBA" id="ARBA00022917"/>
    </source>
</evidence>
<dbReference type="GO" id="GO:0005524">
    <property type="term" value="F:ATP binding"/>
    <property type="evidence" value="ECO:0007669"/>
    <property type="project" value="UniProtKB-UniRule"/>
</dbReference>
<dbReference type="Proteomes" id="UP000570514">
    <property type="component" value="Unassembled WGS sequence"/>
</dbReference>
<keyword evidence="7 12" id="KW-0862">Zinc</keyword>
<keyword evidence="5 12" id="KW-0436">Ligase</keyword>
<keyword evidence="10 12" id="KW-0030">Aminoacyl-tRNA synthetase</keyword>
<keyword evidence="9 12" id="KW-0648">Protein biosynthesis</keyword>
<dbReference type="InterPro" id="IPR041872">
    <property type="entry name" value="Anticodon_Met"/>
</dbReference>
<keyword evidence="4 12" id="KW-0963">Cytoplasm</keyword>
<keyword evidence="6 12" id="KW-0547">Nucleotide-binding</keyword>
<dbReference type="CDD" id="cd07957">
    <property type="entry name" value="Anticodon_Ia_Met"/>
    <property type="match status" value="1"/>
</dbReference>
<evidence type="ECO:0000256" key="4">
    <source>
        <dbReference type="ARBA" id="ARBA00022490"/>
    </source>
</evidence>
<keyword evidence="12" id="KW-0479">Metal-binding</keyword>
<dbReference type="SUPFAM" id="SSF57770">
    <property type="entry name" value="Methionyl-tRNA synthetase (MetRS), Zn-domain"/>
    <property type="match status" value="1"/>
</dbReference>
<dbReference type="SUPFAM" id="SSF47323">
    <property type="entry name" value="Anticodon-binding domain of a subclass of class I aminoacyl-tRNA synthetases"/>
    <property type="match status" value="1"/>
</dbReference>
<evidence type="ECO:0000256" key="10">
    <source>
        <dbReference type="ARBA" id="ARBA00023146"/>
    </source>
</evidence>
<feature type="short sequence motif" description="'HIGH' region" evidence="12">
    <location>
        <begin position="11"/>
        <end position="21"/>
    </location>
</feature>
<evidence type="ECO:0000259" key="14">
    <source>
        <dbReference type="Pfam" id="PF19303"/>
    </source>
</evidence>
<evidence type="ECO:0000256" key="6">
    <source>
        <dbReference type="ARBA" id="ARBA00022741"/>
    </source>
</evidence>
<dbReference type="PANTHER" id="PTHR45765:SF1">
    <property type="entry name" value="METHIONINE--TRNA LIGASE, CYTOPLASMIC"/>
    <property type="match status" value="1"/>
</dbReference>
<dbReference type="NCBIfam" id="TIGR00398">
    <property type="entry name" value="metG"/>
    <property type="match status" value="1"/>
</dbReference>
<sequence length="572" mass="64791">MTRYLITSALPYINGVKHLGNLVGSMLPADVYARFRRAKGDETLFICATDEHGTPAELAALEAGQDVATYCTEQHEIQKSLGEGFALSFDYFGRSSSVQNRELTQHLARVLWANGHLEVRTTKQVYSHAEKRFLPDRYVVGTCPHCGYERARGDQCENCTRVLDPADLINPRSAISGSTEIEIRDSKHLFLKQSAFVEQLRVWIESHAQDWPNAVLSIARKWLDEGLNDRGITRDLSWGVPVPDDIANGELKGKVFYVWFDAPIEYIGATKELTDSLGKPDSDWQRWWRPENPKDVTYVEFMGKDNVPFHTVGFPVTVMGSGENWKLVDRIKGFNWMNYYGGKFSTSQKRGIFMDKALEILPADYWRWWLMANAPESADSSFTWEHFASVVNKDLADVLGNFVNRVTKFTVSRFEGKVPGEGEYGEDEKALIAELDKRVAQYNAYLEDIEFRKALGELRAIWVAGNEYLTKAAPWTHVKTDRIKAAVGVRMGLNLVHLFGHLTWPVLPASAKKIHEAIQPAPQIIPWPDKPMVEFLDDLEPGQAITPPDVMFAKITDEQLAEWKTRFGGQEA</sequence>
<dbReference type="InterPro" id="IPR009080">
    <property type="entry name" value="tRNAsynth_Ia_anticodon-bd"/>
</dbReference>
<evidence type="ECO:0000256" key="5">
    <source>
        <dbReference type="ARBA" id="ARBA00022598"/>
    </source>
</evidence>
<evidence type="ECO:0000256" key="12">
    <source>
        <dbReference type="HAMAP-Rule" id="MF_00098"/>
    </source>
</evidence>
<evidence type="ECO:0000256" key="3">
    <source>
        <dbReference type="ARBA" id="ARBA00008258"/>
    </source>
</evidence>
<feature type="binding site" evidence="12">
    <location>
        <position position="146"/>
    </location>
    <ligand>
        <name>Zn(2+)</name>
        <dbReference type="ChEBI" id="CHEBI:29105"/>
    </ligand>
</feature>
<comment type="function">
    <text evidence="1 12">Is required not only for elongation of protein synthesis but also for the initiation of all mRNA translation through initiator tRNA(fMet) aminoacylation.</text>
</comment>
<dbReference type="RefSeq" id="WP_167083812.1">
    <property type="nucleotide sequence ID" value="NZ_BAAADC010000001.1"/>
</dbReference>
<evidence type="ECO:0000259" key="13">
    <source>
        <dbReference type="Pfam" id="PF09334"/>
    </source>
</evidence>
<dbReference type="GO" id="GO:0017101">
    <property type="term" value="C:aminoacyl-tRNA synthetase multienzyme complex"/>
    <property type="evidence" value="ECO:0007669"/>
    <property type="project" value="TreeGrafter"/>
</dbReference>
<feature type="binding site" evidence="12">
    <location>
        <position position="346"/>
    </location>
    <ligand>
        <name>ATP</name>
        <dbReference type="ChEBI" id="CHEBI:30616"/>
    </ligand>
</feature>
<proteinExistence type="inferred from homology"/>
<dbReference type="InterPro" id="IPR029038">
    <property type="entry name" value="MetRS_Zn"/>
</dbReference>
<dbReference type="Pfam" id="PF09334">
    <property type="entry name" value="tRNA-synt_1g"/>
    <property type="match status" value="1"/>
</dbReference>
<dbReference type="InterPro" id="IPR023458">
    <property type="entry name" value="Met-tRNA_ligase_1"/>
</dbReference>